<evidence type="ECO:0000313" key="2">
    <source>
        <dbReference type="Proteomes" id="UP000030748"/>
    </source>
</evidence>
<evidence type="ECO:0000313" key="1">
    <source>
        <dbReference type="EMBL" id="EYU27897.1"/>
    </source>
</evidence>
<proteinExistence type="predicted"/>
<keyword evidence="2" id="KW-1185">Reference proteome</keyword>
<organism evidence="1 2">
    <name type="scientific">Erythranthe guttata</name>
    <name type="common">Yellow monkey flower</name>
    <name type="synonym">Mimulus guttatus</name>
    <dbReference type="NCBI Taxonomy" id="4155"/>
    <lineage>
        <taxon>Eukaryota</taxon>
        <taxon>Viridiplantae</taxon>
        <taxon>Streptophyta</taxon>
        <taxon>Embryophyta</taxon>
        <taxon>Tracheophyta</taxon>
        <taxon>Spermatophyta</taxon>
        <taxon>Magnoliopsida</taxon>
        <taxon>eudicotyledons</taxon>
        <taxon>Gunneridae</taxon>
        <taxon>Pentapetalae</taxon>
        <taxon>asterids</taxon>
        <taxon>lamiids</taxon>
        <taxon>Lamiales</taxon>
        <taxon>Phrymaceae</taxon>
        <taxon>Erythranthe</taxon>
    </lineage>
</organism>
<name>A0A022QGR1_ERYGU</name>
<sequence length="120" mass="13423">MNDSPNSNPFYNQPLPYFLPTCTNKDTEQANSSSMKSVEEKTGMWRYCLNMNKSLLGQQLSSSPEEANRATEMSDNFLAVNLDRRTLDCFGAFGASISSNSQKWSTLWKPTVLLGVLKAK</sequence>
<dbReference type="EMBL" id="KI631456">
    <property type="protein sequence ID" value="EYU27897.1"/>
    <property type="molecule type" value="Genomic_DNA"/>
</dbReference>
<dbReference type="AlphaFoldDB" id="A0A022QGR1"/>
<protein>
    <submittedName>
        <fullName evidence="1">Uncharacterized protein</fullName>
    </submittedName>
</protein>
<dbReference type="Proteomes" id="UP000030748">
    <property type="component" value="Unassembled WGS sequence"/>
</dbReference>
<gene>
    <name evidence="1" type="ORF">MIMGU_mgv1a016477mg</name>
</gene>
<accession>A0A022QGR1</accession>
<reference evidence="1 2" key="1">
    <citation type="journal article" date="2013" name="Proc. Natl. Acad. Sci. U.S.A.">
        <title>Fine-scale variation in meiotic recombination in Mimulus inferred from population shotgun sequencing.</title>
        <authorList>
            <person name="Hellsten U."/>
            <person name="Wright K.M."/>
            <person name="Jenkins J."/>
            <person name="Shu S."/>
            <person name="Yuan Y."/>
            <person name="Wessler S.R."/>
            <person name="Schmutz J."/>
            <person name="Willis J.H."/>
            <person name="Rokhsar D.S."/>
        </authorList>
    </citation>
    <scope>NUCLEOTIDE SEQUENCE [LARGE SCALE GENOMIC DNA]</scope>
    <source>
        <strain evidence="2">cv. DUN x IM62</strain>
    </source>
</reference>